<name>A0A319BPU0_ASPVC</name>
<evidence type="ECO:0000313" key="7">
    <source>
        <dbReference type="EMBL" id="PYH74391.1"/>
    </source>
</evidence>
<evidence type="ECO:0000256" key="5">
    <source>
        <dbReference type="SAM" id="MobiDB-lite"/>
    </source>
</evidence>
<evidence type="ECO:0000256" key="1">
    <source>
        <dbReference type="ARBA" id="ARBA00023015"/>
    </source>
</evidence>
<dbReference type="SUPFAM" id="SSF57701">
    <property type="entry name" value="Zn2/Cys6 DNA-binding domain"/>
    <property type="match status" value="1"/>
</dbReference>
<dbReference type="PROSITE" id="PS00463">
    <property type="entry name" value="ZN2_CY6_FUNGAL_1"/>
    <property type="match status" value="1"/>
</dbReference>
<keyword evidence="3" id="KW-0804">Transcription</keyword>
<dbReference type="GO" id="GO:0000981">
    <property type="term" value="F:DNA-binding transcription factor activity, RNA polymerase II-specific"/>
    <property type="evidence" value="ECO:0007669"/>
    <property type="project" value="InterPro"/>
</dbReference>
<dbReference type="EMBL" id="KZ821614">
    <property type="protein sequence ID" value="PYH74391.1"/>
    <property type="molecule type" value="Genomic_DNA"/>
</dbReference>
<proteinExistence type="predicted"/>
<keyword evidence="4" id="KW-0539">Nucleus</keyword>
<dbReference type="GeneID" id="37215691"/>
<reference evidence="7" key="1">
    <citation type="submission" date="2016-12" db="EMBL/GenBank/DDBJ databases">
        <title>The genomes of Aspergillus section Nigri reveals drivers in fungal speciation.</title>
        <authorList>
            <consortium name="DOE Joint Genome Institute"/>
            <person name="Vesth T.C."/>
            <person name="Nybo J."/>
            <person name="Theobald S."/>
            <person name="Brandl J."/>
            <person name="Frisvad J.C."/>
            <person name="Nielsen K.F."/>
            <person name="Lyhne E.K."/>
            <person name="Kogle M.E."/>
            <person name="Kuo A."/>
            <person name="Riley R."/>
            <person name="Clum A."/>
            <person name="Nolan M."/>
            <person name="Lipzen A."/>
            <person name="Salamov A."/>
            <person name="Henrissat B."/>
            <person name="Wiebenga A."/>
            <person name="De Vries R.P."/>
            <person name="Grigoriev I.V."/>
            <person name="Mortensen U.H."/>
            <person name="Andersen M.R."/>
            <person name="Baker S.E."/>
        </authorList>
    </citation>
    <scope>NUCLEOTIDE SEQUENCE [LARGE SCALE GENOMIC DNA]</scope>
    <source>
        <strain evidence="7">CBS 113365</strain>
    </source>
</reference>
<keyword evidence="1" id="KW-0805">Transcription regulation</keyword>
<sequence length="534" mass="57936">MSTQPLSSHVGVIVNPSARRVACDQCHTQKLRCTKLEDRTVCVRCHRLNRQCIWSPPSRSGRPARITAEPEPNAWAKRRKRASNISEMTPEENGRSAPPPPPPPPPPPAAAAAAAAATVGIAGVPPPSGPPSIAEWNMFDIFSFASSHDSSQENAIPPLWTPDSVVPPMPSLTDFLQLPAHGLAGLGTQPGIREDRSVPSGLDSLCDITREISDVNLSLLDLEQSLHAEPWGPMLASPAAVITKLSTCGGSDLPDDTLAREYPLIKIFKQTQRFIDIAKQANVYFASLPVPSVSATTSSSIGQEPSHPDSDDTSSQGSSPISPPVGGYLPHSASPTTTTTREVRPAYTASNRDSPTALLFSAGYARILDIYLTVLTQTSHFVHALSVQSRSGGPDYRQKMHPVIPQLQWGGFQPASYGALQILMIIQVISHLLTEIERALGVDEWERGLVMRAQSRSEERSSSHPQMHGQSHQRDDIEEICVSGAGRGLLTPAMIELVIQGEESGNNKRRTGKIGVLRRELRQLKKELEKNMHF</sequence>
<evidence type="ECO:0000259" key="6">
    <source>
        <dbReference type="PROSITE" id="PS50048"/>
    </source>
</evidence>
<dbReference type="PROSITE" id="PS50048">
    <property type="entry name" value="ZN2_CY6_FUNGAL_2"/>
    <property type="match status" value="1"/>
</dbReference>
<dbReference type="Proteomes" id="UP000248405">
    <property type="component" value="Unassembled WGS sequence"/>
</dbReference>
<dbReference type="CDD" id="cd00067">
    <property type="entry name" value="GAL4"/>
    <property type="match status" value="1"/>
</dbReference>
<feature type="compositionally biased region" description="Basic and acidic residues" evidence="5">
    <location>
        <begin position="453"/>
        <end position="462"/>
    </location>
</feature>
<dbReference type="Gene3D" id="4.10.240.10">
    <property type="entry name" value="Zn(2)-C6 fungal-type DNA-binding domain"/>
    <property type="match status" value="1"/>
</dbReference>
<dbReference type="GO" id="GO:0009893">
    <property type="term" value="P:positive regulation of metabolic process"/>
    <property type="evidence" value="ECO:0007669"/>
    <property type="project" value="UniProtKB-ARBA"/>
</dbReference>
<feature type="compositionally biased region" description="Pro residues" evidence="5">
    <location>
        <begin position="97"/>
        <end position="109"/>
    </location>
</feature>
<dbReference type="GO" id="GO:0003677">
    <property type="term" value="F:DNA binding"/>
    <property type="evidence" value="ECO:0007669"/>
    <property type="project" value="UniProtKB-KW"/>
</dbReference>
<dbReference type="RefSeq" id="XP_025568185.1">
    <property type="nucleotide sequence ID" value="XM_025711099.1"/>
</dbReference>
<dbReference type="Pfam" id="PF00172">
    <property type="entry name" value="Zn_clus"/>
    <property type="match status" value="1"/>
</dbReference>
<feature type="region of interest" description="Disordered" evidence="5">
    <location>
        <begin position="453"/>
        <end position="475"/>
    </location>
</feature>
<organism evidence="7 8">
    <name type="scientific">Aspergillus vadensis (strain CBS 113365 / IMI 142717 / IBT 24658)</name>
    <dbReference type="NCBI Taxonomy" id="1448311"/>
    <lineage>
        <taxon>Eukaryota</taxon>
        <taxon>Fungi</taxon>
        <taxon>Dikarya</taxon>
        <taxon>Ascomycota</taxon>
        <taxon>Pezizomycotina</taxon>
        <taxon>Eurotiomycetes</taxon>
        <taxon>Eurotiomycetidae</taxon>
        <taxon>Eurotiales</taxon>
        <taxon>Aspergillaceae</taxon>
        <taxon>Aspergillus</taxon>
        <taxon>Aspergillus subgen. Circumdati</taxon>
    </lineage>
</organism>
<keyword evidence="8" id="KW-1185">Reference proteome</keyword>
<evidence type="ECO:0000313" key="8">
    <source>
        <dbReference type="Proteomes" id="UP000248405"/>
    </source>
</evidence>
<dbReference type="OrthoDB" id="4222821at2759"/>
<keyword evidence="2" id="KW-0238">DNA-binding</keyword>
<evidence type="ECO:0000256" key="2">
    <source>
        <dbReference type="ARBA" id="ARBA00023125"/>
    </source>
</evidence>
<evidence type="ECO:0000256" key="3">
    <source>
        <dbReference type="ARBA" id="ARBA00023163"/>
    </source>
</evidence>
<feature type="region of interest" description="Disordered" evidence="5">
    <location>
        <begin position="54"/>
        <end position="114"/>
    </location>
</feature>
<dbReference type="GO" id="GO:0008270">
    <property type="term" value="F:zinc ion binding"/>
    <property type="evidence" value="ECO:0007669"/>
    <property type="project" value="InterPro"/>
</dbReference>
<feature type="domain" description="Zn(2)-C6 fungal-type" evidence="6">
    <location>
        <begin position="22"/>
        <end position="54"/>
    </location>
</feature>
<dbReference type="InterPro" id="IPR001138">
    <property type="entry name" value="Zn2Cys6_DnaBD"/>
</dbReference>
<dbReference type="InterPro" id="IPR036864">
    <property type="entry name" value="Zn2-C6_fun-type_DNA-bd_sf"/>
</dbReference>
<protein>
    <recommendedName>
        <fullName evidence="6">Zn(2)-C6 fungal-type domain-containing protein</fullName>
    </recommendedName>
</protein>
<gene>
    <name evidence="7" type="ORF">BO88DRAFT_459813</name>
</gene>
<dbReference type="SMART" id="SM00066">
    <property type="entry name" value="GAL4"/>
    <property type="match status" value="1"/>
</dbReference>
<accession>A0A319BPU0</accession>
<dbReference type="AlphaFoldDB" id="A0A319BPU0"/>
<feature type="region of interest" description="Disordered" evidence="5">
    <location>
        <begin position="296"/>
        <end position="348"/>
    </location>
</feature>
<evidence type="ECO:0000256" key="4">
    <source>
        <dbReference type="ARBA" id="ARBA00023242"/>
    </source>
</evidence>